<proteinExistence type="inferred from homology"/>
<dbReference type="RefSeq" id="WP_085800232.1">
    <property type="nucleotide sequence ID" value="NZ_FWXB01000006.1"/>
</dbReference>
<dbReference type="Proteomes" id="UP000193224">
    <property type="component" value="Unassembled WGS sequence"/>
</dbReference>
<dbReference type="AlphaFoldDB" id="A0A1X7BRB1"/>
<evidence type="ECO:0000313" key="2">
    <source>
        <dbReference type="EMBL" id="SMC12128.1"/>
    </source>
</evidence>
<accession>A0A1X7BRB1</accession>
<dbReference type="EMBL" id="FWXB01000006">
    <property type="protein sequence ID" value="SMC12128.1"/>
    <property type="molecule type" value="Genomic_DNA"/>
</dbReference>
<dbReference type="Pfam" id="PF04519">
    <property type="entry name" value="Bactofilin"/>
    <property type="match status" value="1"/>
</dbReference>
<reference evidence="2 3" key="1">
    <citation type="submission" date="2017-03" db="EMBL/GenBank/DDBJ databases">
        <authorList>
            <person name="Afonso C.L."/>
            <person name="Miller P.J."/>
            <person name="Scott M.A."/>
            <person name="Spackman E."/>
            <person name="Goraichik I."/>
            <person name="Dimitrov K.M."/>
            <person name="Suarez D.L."/>
            <person name="Swayne D.E."/>
        </authorList>
    </citation>
    <scope>NUCLEOTIDE SEQUENCE [LARGE SCALE GENOMIC DNA]</scope>
    <source>
        <strain evidence="2 3">CECT 7745</strain>
    </source>
</reference>
<dbReference type="InterPro" id="IPR007607">
    <property type="entry name" value="BacA/B"/>
</dbReference>
<dbReference type="PANTHER" id="PTHR35024">
    <property type="entry name" value="HYPOTHETICAL CYTOSOLIC PROTEIN"/>
    <property type="match status" value="1"/>
</dbReference>
<protein>
    <submittedName>
        <fullName evidence="2">Polymer-forming cytoskeletal</fullName>
    </submittedName>
</protein>
<comment type="similarity">
    <text evidence="1">Belongs to the bactofilin family.</text>
</comment>
<name>A0A1X7BRB1_9RHOB</name>
<keyword evidence="3" id="KW-1185">Reference proteome</keyword>
<evidence type="ECO:0000256" key="1">
    <source>
        <dbReference type="ARBA" id="ARBA00044755"/>
    </source>
</evidence>
<evidence type="ECO:0000313" key="3">
    <source>
        <dbReference type="Proteomes" id="UP000193224"/>
    </source>
</evidence>
<sequence length="103" mass="10465">MANSVIEKDLIIDGNVSSGEGGIEINGKVTGDITADSVFVQQGGSTKGKLSAKSITIEGEHTGSLQCDDLKLGTTSKVHANVTAKTMAAESGVKMTGQIKVTG</sequence>
<dbReference type="PANTHER" id="PTHR35024:SF4">
    <property type="entry name" value="POLYMER-FORMING CYTOSKELETAL PROTEIN"/>
    <property type="match status" value="1"/>
</dbReference>
<organism evidence="2 3">
    <name type="scientific">Roseovarius aestuarii</name>
    <dbReference type="NCBI Taxonomy" id="475083"/>
    <lineage>
        <taxon>Bacteria</taxon>
        <taxon>Pseudomonadati</taxon>
        <taxon>Pseudomonadota</taxon>
        <taxon>Alphaproteobacteria</taxon>
        <taxon>Rhodobacterales</taxon>
        <taxon>Roseobacteraceae</taxon>
        <taxon>Roseovarius</taxon>
    </lineage>
</organism>
<dbReference type="OrthoDB" id="7744015at2"/>
<gene>
    <name evidence="2" type="ORF">ROA7745_01951</name>
</gene>